<keyword evidence="1" id="KW-0808">Transferase</keyword>
<proteinExistence type="predicted"/>
<gene>
    <name evidence="4" type="ORF">Hs20B_13520</name>
</gene>
<dbReference type="Pfam" id="PF26337">
    <property type="entry name" value="Gtf3_C"/>
    <property type="match status" value="1"/>
</dbReference>
<evidence type="ECO:0000313" key="4">
    <source>
        <dbReference type="EMBL" id="GFH40954.1"/>
    </source>
</evidence>
<accession>A0A6A0B9E7</accession>
<dbReference type="InterPro" id="IPR058592">
    <property type="entry name" value="Gtf3_C"/>
</dbReference>
<evidence type="ECO:0000313" key="5">
    <source>
        <dbReference type="Proteomes" id="UP000475928"/>
    </source>
</evidence>
<evidence type="ECO:0000259" key="3">
    <source>
        <dbReference type="Pfam" id="PF26337"/>
    </source>
</evidence>
<dbReference type="Pfam" id="PF26334">
    <property type="entry name" value="Gtf3_N"/>
    <property type="match status" value="1"/>
</dbReference>
<dbReference type="Gene3D" id="3.40.50.2000">
    <property type="entry name" value="Glycogen Phosphorylase B"/>
    <property type="match status" value="2"/>
</dbReference>
<evidence type="ECO:0000256" key="1">
    <source>
        <dbReference type="ARBA" id="ARBA00022679"/>
    </source>
</evidence>
<name>A0A6A0B9E7_9LACT</name>
<dbReference type="Proteomes" id="UP000475928">
    <property type="component" value="Unassembled WGS sequence"/>
</dbReference>
<dbReference type="AlphaFoldDB" id="A0A6A0B9E7"/>
<feature type="domain" description="Glucosyltransferase 3-like C-terminal" evidence="3">
    <location>
        <begin position="173"/>
        <end position="334"/>
    </location>
</feature>
<dbReference type="InterPro" id="IPR058591">
    <property type="entry name" value="Gtf3_N"/>
</dbReference>
<feature type="domain" description="Glucosyltransferase 3-like N-terminal" evidence="2">
    <location>
        <begin position="11"/>
        <end position="144"/>
    </location>
</feature>
<comment type="caution">
    <text evidence="4">The sequence shown here is derived from an EMBL/GenBank/DDBJ whole genome shotgun (WGS) entry which is preliminary data.</text>
</comment>
<evidence type="ECO:0008006" key="6">
    <source>
        <dbReference type="Google" id="ProtNLM"/>
    </source>
</evidence>
<evidence type="ECO:0000259" key="2">
    <source>
        <dbReference type="Pfam" id="PF26334"/>
    </source>
</evidence>
<keyword evidence="5" id="KW-1185">Reference proteome</keyword>
<protein>
    <recommendedName>
        <fullName evidence="6">Beta-1,6-galactofuranosyltransferase</fullName>
    </recommendedName>
</protein>
<sequence>MQYFTQNPVSEEAKFNAIGKVTADYAQFFGELGMKNLDIPDRVGAGGAERLFAQLTPEDVVFYQYPSYYGLSLAKETIIVDELVKKGVKIVVLVHDAYTLTYELEENNQEIALLNRADAIILHGPKMQAVMEEKGLTTPSVVQGPFGYRLTDDEIAGIDHKVTEKTTAWETLYTGNLGKAWFAIDYEAQTHMILYGPLPKWAEGQEKPFKGNLDYRGKVAPEELPVSDFKGFGLVWDGTHDPDYRKKSRYTAYNMPLKVSNYLAHELPLVVWSKSAIAEFVLENKIGLALDDLNEVDAALADISAEDYNQMVENMQTIGASIRDGQTIKNAVVRALEVLSGTKKIFYTQVEIKTDELGFSALSKATADSSKIYEKSGLLDTIYQNYEELLK</sequence>
<reference evidence="4 5" key="1">
    <citation type="submission" date="2020-02" db="EMBL/GenBank/DDBJ databases">
        <title>Draft genome sequence of Lactococcus sp. Hs20B0-1.</title>
        <authorList>
            <person name="Noda S."/>
            <person name="Yuki M."/>
            <person name="Ohkuma M."/>
        </authorList>
    </citation>
    <scope>NUCLEOTIDE SEQUENCE [LARGE SCALE GENOMIC DNA]</scope>
    <source>
        <strain evidence="4 5">Hs20B0-1</strain>
    </source>
</reference>
<organism evidence="4 5">
    <name type="scientific">Pseudolactococcus insecticola</name>
    <dbReference type="NCBI Taxonomy" id="2709158"/>
    <lineage>
        <taxon>Bacteria</taxon>
        <taxon>Bacillati</taxon>
        <taxon>Bacillota</taxon>
        <taxon>Bacilli</taxon>
        <taxon>Lactobacillales</taxon>
        <taxon>Streptococcaceae</taxon>
        <taxon>Pseudolactococcus</taxon>
    </lineage>
</organism>
<dbReference type="EMBL" id="BLLH01000007">
    <property type="protein sequence ID" value="GFH40954.1"/>
    <property type="molecule type" value="Genomic_DNA"/>
</dbReference>
<dbReference type="RefSeq" id="WP_172356967.1">
    <property type="nucleotide sequence ID" value="NZ_BLLH01000007.1"/>
</dbReference>